<dbReference type="EMBL" id="CM055738">
    <property type="protein sequence ID" value="KAJ8005456.1"/>
    <property type="molecule type" value="Genomic_DNA"/>
</dbReference>
<protein>
    <submittedName>
        <fullName evidence="1">Uncharacterized protein</fullName>
    </submittedName>
</protein>
<sequence length="216" mass="24319">MSSSPATLLLHPEVCRGGIAEIGLRSVSQAAILRATPILLNLEPQIEVVNDHACMGLDQLEKNFPVLHRSTEEMSVMGHLKDAFFLTLDDVQLCVNDKLDGRQKRLSRLTNTTWYYVLTAGVPAGSDGHPGPGQCAHTLRGGPGQIHAQRVERERSFQQYADEDWDEEPRLWTRFCCLLLCLSLQLYHCLMKLSVRLERVRTILQDAADRVRKTSN</sequence>
<evidence type="ECO:0000313" key="1">
    <source>
        <dbReference type="EMBL" id="KAJ8005456.1"/>
    </source>
</evidence>
<keyword evidence="2" id="KW-1185">Reference proteome</keyword>
<proteinExistence type="predicted"/>
<evidence type="ECO:0000313" key="2">
    <source>
        <dbReference type="Proteomes" id="UP001157502"/>
    </source>
</evidence>
<comment type="caution">
    <text evidence="1">The sequence shown here is derived from an EMBL/GenBank/DDBJ whole genome shotgun (WGS) entry which is preliminary data.</text>
</comment>
<gene>
    <name evidence="1" type="ORF">DPEC_G00146830</name>
</gene>
<name>A0ACC2GP77_DALPE</name>
<reference evidence="1" key="1">
    <citation type="submission" date="2021-05" db="EMBL/GenBank/DDBJ databases">
        <authorList>
            <person name="Pan Q."/>
            <person name="Jouanno E."/>
            <person name="Zahm M."/>
            <person name="Klopp C."/>
            <person name="Cabau C."/>
            <person name="Louis A."/>
            <person name="Berthelot C."/>
            <person name="Parey E."/>
            <person name="Roest Crollius H."/>
            <person name="Montfort J."/>
            <person name="Robinson-Rechavi M."/>
            <person name="Bouchez O."/>
            <person name="Lampietro C."/>
            <person name="Lopez Roques C."/>
            <person name="Donnadieu C."/>
            <person name="Postlethwait J."/>
            <person name="Bobe J."/>
            <person name="Dillon D."/>
            <person name="Chandos A."/>
            <person name="von Hippel F."/>
            <person name="Guiguen Y."/>
        </authorList>
    </citation>
    <scope>NUCLEOTIDE SEQUENCE</scope>
    <source>
        <strain evidence="1">YG-Jan2019</strain>
    </source>
</reference>
<dbReference type="Proteomes" id="UP001157502">
    <property type="component" value="Chromosome 11"/>
</dbReference>
<accession>A0ACC2GP77</accession>
<organism evidence="1 2">
    <name type="scientific">Dallia pectoralis</name>
    <name type="common">Alaska blackfish</name>
    <dbReference type="NCBI Taxonomy" id="75939"/>
    <lineage>
        <taxon>Eukaryota</taxon>
        <taxon>Metazoa</taxon>
        <taxon>Chordata</taxon>
        <taxon>Craniata</taxon>
        <taxon>Vertebrata</taxon>
        <taxon>Euteleostomi</taxon>
        <taxon>Actinopterygii</taxon>
        <taxon>Neopterygii</taxon>
        <taxon>Teleostei</taxon>
        <taxon>Protacanthopterygii</taxon>
        <taxon>Esociformes</taxon>
        <taxon>Umbridae</taxon>
        <taxon>Dallia</taxon>
    </lineage>
</organism>